<sequence>MDPIAKPPLDFVTIKTTLPVYPLPPNSERKPWQTERLTMRPMTQDDFVHVRAVRTEPDGMIWATQGRPDIEMEETQKSLDRRLPPNDIKGYDWLITLTETGEFIGIGGSCVWSAELGWPALGYQFLKTHWGKGYASEFVKGYLNQWWSLPRTEVELSVDKNSVRGDGEVKDECITAITLSDHVASQNVLKKCGMEFASSWEEPDARGILDEITLHGFFAHKAKLQISYFIKWDIIRFHPLTEDSNIKMPIAMPLPSLLATATGITGSAWASGFIISLSLAGVPAALQLQAPSSATVWQELFNRGFALMPKFAITTSAAYLYAIYAARQEGRSWKGLAIASALTVSIVPFTIIFMASTNDLLMKAAAGTLEASHEDVAKLIGRWGVLNLVRSLLPLAGAVAGFSTLIESQ</sequence>
<dbReference type="PANTHER" id="PTHR35042:SF1">
    <property type="entry name" value="DUF1772-DOMAIN-CONTAINING PROTEIN"/>
    <property type="match status" value="1"/>
</dbReference>
<dbReference type="OrthoDB" id="4072826at2759"/>
<keyword evidence="9" id="KW-1185">Reference proteome</keyword>
<evidence type="ECO:0000313" key="8">
    <source>
        <dbReference type="EMBL" id="RBR14140.1"/>
    </source>
</evidence>
<dbReference type="InterPro" id="IPR016181">
    <property type="entry name" value="Acyl_CoA_acyltransferase"/>
</dbReference>
<dbReference type="Proteomes" id="UP000253153">
    <property type="component" value="Unassembled WGS sequence"/>
</dbReference>
<keyword evidence="4 6" id="KW-0472">Membrane</keyword>
<proteinExistence type="inferred from homology"/>
<keyword evidence="2 6" id="KW-0812">Transmembrane</keyword>
<evidence type="ECO:0000313" key="9">
    <source>
        <dbReference type="Proteomes" id="UP000253153"/>
    </source>
</evidence>
<dbReference type="GeneID" id="41997267"/>
<dbReference type="GO" id="GO:0016020">
    <property type="term" value="C:membrane"/>
    <property type="evidence" value="ECO:0007669"/>
    <property type="project" value="UniProtKB-SubCell"/>
</dbReference>
<evidence type="ECO:0000256" key="1">
    <source>
        <dbReference type="ARBA" id="ARBA00004141"/>
    </source>
</evidence>
<evidence type="ECO:0000256" key="5">
    <source>
        <dbReference type="ARBA" id="ARBA00034313"/>
    </source>
</evidence>
<organism evidence="8 9">
    <name type="scientific">Fusarium coffeatum</name>
    <dbReference type="NCBI Taxonomy" id="231269"/>
    <lineage>
        <taxon>Eukaryota</taxon>
        <taxon>Fungi</taxon>
        <taxon>Dikarya</taxon>
        <taxon>Ascomycota</taxon>
        <taxon>Pezizomycotina</taxon>
        <taxon>Sordariomycetes</taxon>
        <taxon>Hypocreomycetidae</taxon>
        <taxon>Hypocreales</taxon>
        <taxon>Nectriaceae</taxon>
        <taxon>Fusarium</taxon>
        <taxon>Fusarium incarnatum-equiseti species complex</taxon>
    </lineage>
</organism>
<dbReference type="EMBL" id="QKXC01000170">
    <property type="protein sequence ID" value="RBR14140.1"/>
    <property type="molecule type" value="Genomic_DNA"/>
</dbReference>
<feature type="transmembrane region" description="Helical" evidence="6">
    <location>
        <begin position="306"/>
        <end position="324"/>
    </location>
</feature>
<dbReference type="InterPro" id="IPR013901">
    <property type="entry name" value="Anthrone_oxy"/>
</dbReference>
<comment type="caution">
    <text evidence="8">The sequence shown here is derived from an EMBL/GenBank/DDBJ whole genome shotgun (WGS) entry which is preliminary data.</text>
</comment>
<dbReference type="SUPFAM" id="SSF55729">
    <property type="entry name" value="Acyl-CoA N-acyltransferases (Nat)"/>
    <property type="match status" value="1"/>
</dbReference>
<feature type="domain" description="N-acetyltransferase" evidence="7">
    <location>
        <begin position="36"/>
        <end position="195"/>
    </location>
</feature>
<evidence type="ECO:0000256" key="3">
    <source>
        <dbReference type="ARBA" id="ARBA00022989"/>
    </source>
</evidence>
<dbReference type="Pfam" id="PF13302">
    <property type="entry name" value="Acetyltransf_3"/>
    <property type="match status" value="1"/>
</dbReference>
<evidence type="ECO:0000259" key="7">
    <source>
        <dbReference type="Pfam" id="PF13302"/>
    </source>
</evidence>
<evidence type="ECO:0000256" key="6">
    <source>
        <dbReference type="SAM" id="Phobius"/>
    </source>
</evidence>
<dbReference type="Gene3D" id="3.40.630.30">
    <property type="match status" value="1"/>
</dbReference>
<protein>
    <recommendedName>
        <fullName evidence="7">N-acetyltransferase domain-containing protein</fullName>
    </recommendedName>
</protein>
<gene>
    <name evidence="8" type="ORF">FIESC28_07831</name>
</gene>
<name>A0A366RCS4_9HYPO</name>
<dbReference type="InterPro" id="IPR000182">
    <property type="entry name" value="GNAT_dom"/>
</dbReference>
<keyword evidence="3 6" id="KW-1133">Transmembrane helix</keyword>
<reference evidence="8 9" key="1">
    <citation type="submission" date="2018-06" db="EMBL/GenBank/DDBJ databases">
        <title>Fusarium incarnatum-equiseti species complex species 28.</title>
        <authorList>
            <person name="Gardiner D.M."/>
        </authorList>
    </citation>
    <scope>NUCLEOTIDE SEQUENCE [LARGE SCALE GENOMIC DNA]</scope>
    <source>
        <strain evidence="8 9">FIESC_28</strain>
    </source>
</reference>
<comment type="subcellular location">
    <subcellularLocation>
        <location evidence="1">Membrane</location>
        <topology evidence="1">Multi-pass membrane protein</topology>
    </subcellularLocation>
</comment>
<accession>A0A366RCS4</accession>
<dbReference type="RefSeq" id="XP_031013950.1">
    <property type="nucleotide sequence ID" value="XM_031161971.1"/>
</dbReference>
<dbReference type="Pfam" id="PF08592">
    <property type="entry name" value="Anthrone_oxy"/>
    <property type="match status" value="1"/>
</dbReference>
<dbReference type="AlphaFoldDB" id="A0A366RCS4"/>
<evidence type="ECO:0000256" key="2">
    <source>
        <dbReference type="ARBA" id="ARBA00022692"/>
    </source>
</evidence>
<dbReference type="PANTHER" id="PTHR35042">
    <property type="entry name" value="ANTHRONE OXYGENASE ENCC"/>
    <property type="match status" value="1"/>
</dbReference>
<evidence type="ECO:0000256" key="4">
    <source>
        <dbReference type="ARBA" id="ARBA00023136"/>
    </source>
</evidence>
<feature type="transmembrane region" description="Helical" evidence="6">
    <location>
        <begin position="336"/>
        <end position="355"/>
    </location>
</feature>
<comment type="similarity">
    <text evidence="5">Belongs to the anthrone oxygenase family.</text>
</comment>
<dbReference type="GO" id="GO:0016747">
    <property type="term" value="F:acyltransferase activity, transferring groups other than amino-acyl groups"/>
    <property type="evidence" value="ECO:0007669"/>
    <property type="project" value="InterPro"/>
</dbReference>